<name>U2K5H6_9FIRM</name>
<dbReference type="Proteomes" id="UP000016662">
    <property type="component" value="Unassembled WGS sequence"/>
</dbReference>
<dbReference type="Pfam" id="PF13545">
    <property type="entry name" value="HTH_Crp_2"/>
    <property type="match status" value="1"/>
</dbReference>
<dbReference type="HOGENOM" id="CLU_075053_4_1_9"/>
<dbReference type="InterPro" id="IPR014710">
    <property type="entry name" value="RmlC-like_jellyroll"/>
</dbReference>
<reference evidence="6 7" key="1">
    <citation type="submission" date="2013-07" db="EMBL/GenBank/DDBJ databases">
        <authorList>
            <person name="Weinstock G."/>
            <person name="Sodergren E."/>
            <person name="Wylie T."/>
            <person name="Fulton L."/>
            <person name="Fulton R."/>
            <person name="Fronick C."/>
            <person name="O'Laughlin M."/>
            <person name="Godfrey J."/>
            <person name="Miner T."/>
            <person name="Herter B."/>
            <person name="Appelbaum E."/>
            <person name="Cordes M."/>
            <person name="Lek S."/>
            <person name="Wollam A."/>
            <person name="Pepin K.H."/>
            <person name="Palsikar V.B."/>
            <person name="Mitreva M."/>
            <person name="Wilson R.K."/>
        </authorList>
    </citation>
    <scope>NUCLEOTIDE SEQUENCE [LARGE SCALE GENOMIC DNA]</scope>
    <source>
        <strain evidence="6 7">ATCC 27760</strain>
    </source>
</reference>
<feature type="domain" description="HTH crp-type" evidence="5">
    <location>
        <begin position="154"/>
        <end position="219"/>
    </location>
</feature>
<dbReference type="GO" id="GO:0003677">
    <property type="term" value="F:DNA binding"/>
    <property type="evidence" value="ECO:0007669"/>
    <property type="project" value="UniProtKB-KW"/>
</dbReference>
<dbReference type="RefSeq" id="WP_021681659.1">
    <property type="nucleotide sequence ID" value="NZ_KI260360.1"/>
</dbReference>
<dbReference type="InterPro" id="IPR036390">
    <property type="entry name" value="WH_DNA-bd_sf"/>
</dbReference>
<sequence length="219" mass="24841">MEKIFPILKQCPLFAHIAESDLSAMLHCLQVTVQHYDKGQIVIHEGEKAERFGIVLTGAVQLWRIDYSGNRSIMANVEPAQIFGESFVCAEVESIPIQAVASASCDVMLIDGSRILHACGNGCEFHQQVIFHLLQIIARKNLVFHQKLEITSKRTTREKLLTYLNQQAQRHRCSTFTIPFDRQELADFLEVDRSGLSAEISKLRKEGVLESERSTFRLL</sequence>
<dbReference type="Pfam" id="PF00027">
    <property type="entry name" value="cNMP_binding"/>
    <property type="match status" value="1"/>
</dbReference>
<keyword evidence="1" id="KW-0805">Transcription regulation</keyword>
<dbReference type="InterPro" id="IPR012318">
    <property type="entry name" value="HTH_CRP"/>
</dbReference>
<dbReference type="InterPro" id="IPR000595">
    <property type="entry name" value="cNMP-bd_dom"/>
</dbReference>
<dbReference type="PANTHER" id="PTHR24567:SF58">
    <property type="entry name" value="CYCLIC AMP-BINDING REGULATORY PROTEIN"/>
    <property type="match status" value="1"/>
</dbReference>
<dbReference type="SUPFAM" id="SSF51206">
    <property type="entry name" value="cAMP-binding domain-like"/>
    <property type="match status" value="1"/>
</dbReference>
<keyword evidence="7" id="KW-1185">Reference proteome</keyword>
<organism evidence="6 7">
    <name type="scientific">Ruminococcus callidus ATCC 27760</name>
    <dbReference type="NCBI Taxonomy" id="411473"/>
    <lineage>
        <taxon>Bacteria</taxon>
        <taxon>Bacillati</taxon>
        <taxon>Bacillota</taxon>
        <taxon>Clostridia</taxon>
        <taxon>Eubacteriales</taxon>
        <taxon>Oscillospiraceae</taxon>
        <taxon>Ruminococcus</taxon>
    </lineage>
</organism>
<dbReference type="GO" id="GO:0003700">
    <property type="term" value="F:DNA-binding transcription factor activity"/>
    <property type="evidence" value="ECO:0007669"/>
    <property type="project" value="TreeGrafter"/>
</dbReference>
<keyword evidence="3" id="KW-0804">Transcription</keyword>
<dbReference type="PANTHER" id="PTHR24567">
    <property type="entry name" value="CRP FAMILY TRANSCRIPTIONAL REGULATORY PROTEIN"/>
    <property type="match status" value="1"/>
</dbReference>
<dbReference type="SMART" id="SM00100">
    <property type="entry name" value="cNMP"/>
    <property type="match status" value="1"/>
</dbReference>
<dbReference type="PROSITE" id="PS51063">
    <property type="entry name" value="HTH_CRP_2"/>
    <property type="match status" value="1"/>
</dbReference>
<evidence type="ECO:0000256" key="1">
    <source>
        <dbReference type="ARBA" id="ARBA00023015"/>
    </source>
</evidence>
<protein>
    <submittedName>
        <fullName evidence="6">Cyclic nucleotide-binding domain protein</fullName>
    </submittedName>
</protein>
<evidence type="ECO:0000256" key="2">
    <source>
        <dbReference type="ARBA" id="ARBA00023125"/>
    </source>
</evidence>
<evidence type="ECO:0000313" key="7">
    <source>
        <dbReference type="Proteomes" id="UP000016662"/>
    </source>
</evidence>
<proteinExistence type="predicted"/>
<evidence type="ECO:0000259" key="5">
    <source>
        <dbReference type="PROSITE" id="PS51063"/>
    </source>
</evidence>
<keyword evidence="2" id="KW-0238">DNA-binding</keyword>
<dbReference type="GO" id="GO:0005829">
    <property type="term" value="C:cytosol"/>
    <property type="evidence" value="ECO:0007669"/>
    <property type="project" value="TreeGrafter"/>
</dbReference>
<evidence type="ECO:0000256" key="3">
    <source>
        <dbReference type="ARBA" id="ARBA00023163"/>
    </source>
</evidence>
<dbReference type="PROSITE" id="PS50042">
    <property type="entry name" value="CNMP_BINDING_3"/>
    <property type="match status" value="1"/>
</dbReference>
<dbReference type="AlphaFoldDB" id="U2K5H6"/>
<dbReference type="CDD" id="cd00038">
    <property type="entry name" value="CAP_ED"/>
    <property type="match status" value="1"/>
</dbReference>
<dbReference type="EMBL" id="AWVF01000446">
    <property type="protein sequence ID" value="ERJ87375.1"/>
    <property type="molecule type" value="Genomic_DNA"/>
</dbReference>
<feature type="domain" description="Cyclic nucleotide-binding" evidence="4">
    <location>
        <begin position="13"/>
        <end position="85"/>
    </location>
</feature>
<evidence type="ECO:0000313" key="6">
    <source>
        <dbReference type="EMBL" id="ERJ87375.1"/>
    </source>
</evidence>
<dbReference type="InterPro" id="IPR050397">
    <property type="entry name" value="Env_Response_Regulators"/>
</dbReference>
<dbReference type="STRING" id="411473.RUMCAL_03349"/>
<dbReference type="eggNOG" id="COG0664">
    <property type="taxonomic scope" value="Bacteria"/>
</dbReference>
<evidence type="ECO:0000259" key="4">
    <source>
        <dbReference type="PROSITE" id="PS50042"/>
    </source>
</evidence>
<dbReference type="OrthoDB" id="9774616at2"/>
<gene>
    <name evidence="6" type="ORF">RUMCAL_03349</name>
</gene>
<dbReference type="InterPro" id="IPR018490">
    <property type="entry name" value="cNMP-bd_dom_sf"/>
</dbReference>
<comment type="caution">
    <text evidence="6">The sequence shown here is derived from an EMBL/GenBank/DDBJ whole genome shotgun (WGS) entry which is preliminary data.</text>
</comment>
<dbReference type="Gene3D" id="2.60.120.10">
    <property type="entry name" value="Jelly Rolls"/>
    <property type="match status" value="1"/>
</dbReference>
<dbReference type="PATRIC" id="fig|411473.3.peg.2812"/>
<accession>U2K5H6</accession>
<dbReference type="SUPFAM" id="SSF46785">
    <property type="entry name" value="Winged helix' DNA-binding domain"/>
    <property type="match status" value="1"/>
</dbReference>